<protein>
    <submittedName>
        <fullName evidence="1">Uncharacterized protein</fullName>
    </submittedName>
</protein>
<evidence type="ECO:0000313" key="2">
    <source>
        <dbReference type="Proteomes" id="UP000184301"/>
    </source>
</evidence>
<sequence>MEEPRSNIQSQNGISFSLNEGRMFVYHATILELKEPKYIRFLFNPQEKKLAVQRCEKKLSESFVVPKYVPENWDFRIQSMDMMKMIYRCCKWDEEKTYRTYGTYHEKHGLIEYDLMNASIIEETQVIDSE</sequence>
<dbReference type="AlphaFoldDB" id="A0A1M6TL27"/>
<reference evidence="1 2" key="1">
    <citation type="submission" date="2016-11" db="EMBL/GenBank/DDBJ databases">
        <authorList>
            <person name="Jaros S."/>
            <person name="Januszkiewicz K."/>
            <person name="Wedrychowicz H."/>
        </authorList>
    </citation>
    <scope>NUCLEOTIDE SEQUENCE [LARGE SCALE GENOMIC DNA]</scope>
    <source>
        <strain evidence="1 2">DSM 15480</strain>
    </source>
</reference>
<dbReference type="OrthoDB" id="2004208at2"/>
<dbReference type="STRING" id="1121950.SAMN02745243_03265"/>
<accession>A0A1M6TL27</accession>
<organism evidence="1 2">
    <name type="scientific">Hespellia stercorisuis DSM 15480</name>
    <dbReference type="NCBI Taxonomy" id="1121950"/>
    <lineage>
        <taxon>Bacteria</taxon>
        <taxon>Bacillati</taxon>
        <taxon>Bacillota</taxon>
        <taxon>Clostridia</taxon>
        <taxon>Lachnospirales</taxon>
        <taxon>Lachnospiraceae</taxon>
        <taxon>Hespellia</taxon>
    </lineage>
</organism>
<dbReference type="Proteomes" id="UP000184301">
    <property type="component" value="Unassembled WGS sequence"/>
</dbReference>
<keyword evidence="2" id="KW-1185">Reference proteome</keyword>
<gene>
    <name evidence="1" type="ORF">SAMN02745243_03265</name>
</gene>
<dbReference type="EMBL" id="FQZY01000060">
    <property type="protein sequence ID" value="SHK57620.1"/>
    <property type="molecule type" value="Genomic_DNA"/>
</dbReference>
<evidence type="ECO:0000313" key="1">
    <source>
        <dbReference type="EMBL" id="SHK57620.1"/>
    </source>
</evidence>
<dbReference type="RefSeq" id="WP_073112410.1">
    <property type="nucleotide sequence ID" value="NZ_FQZY01000060.1"/>
</dbReference>
<name>A0A1M6TL27_9FIRM</name>
<proteinExistence type="predicted"/>